<accession>A0AA36H6B3</accession>
<evidence type="ECO:0000313" key="2">
    <source>
        <dbReference type="EMBL" id="CAJ0604930.1"/>
    </source>
</evidence>
<feature type="region of interest" description="Disordered" evidence="1">
    <location>
        <begin position="1"/>
        <end position="113"/>
    </location>
</feature>
<dbReference type="AlphaFoldDB" id="A0AA36H6B3"/>
<organism evidence="2 3">
    <name type="scientific">Cylicocyclus nassatus</name>
    <name type="common">Nematode worm</name>
    <dbReference type="NCBI Taxonomy" id="53992"/>
    <lineage>
        <taxon>Eukaryota</taxon>
        <taxon>Metazoa</taxon>
        <taxon>Ecdysozoa</taxon>
        <taxon>Nematoda</taxon>
        <taxon>Chromadorea</taxon>
        <taxon>Rhabditida</taxon>
        <taxon>Rhabditina</taxon>
        <taxon>Rhabditomorpha</taxon>
        <taxon>Strongyloidea</taxon>
        <taxon>Strongylidae</taxon>
        <taxon>Cylicocyclus</taxon>
    </lineage>
</organism>
<proteinExistence type="predicted"/>
<dbReference type="EMBL" id="CATQJL010000316">
    <property type="protein sequence ID" value="CAJ0604930.1"/>
    <property type="molecule type" value="Genomic_DNA"/>
</dbReference>
<evidence type="ECO:0000313" key="3">
    <source>
        <dbReference type="Proteomes" id="UP001176961"/>
    </source>
</evidence>
<comment type="caution">
    <text evidence="2">The sequence shown here is derived from an EMBL/GenBank/DDBJ whole genome shotgun (WGS) entry which is preliminary data.</text>
</comment>
<name>A0AA36H6B3_CYLNA</name>
<dbReference type="Proteomes" id="UP001176961">
    <property type="component" value="Unassembled WGS sequence"/>
</dbReference>
<sequence>MRLLGIDTGGVATTSPRGSEKEERRGATSSPVSRRPVMKDVATMTFPAPKRFGRLAPAGVRPSGTKELEAPVRKRTAPCPPLAPKRRPPNDGDQRLARVEEEEGSPEDGCTLA</sequence>
<gene>
    <name evidence="2" type="ORF">CYNAS_LOCUS16913</name>
</gene>
<protein>
    <submittedName>
        <fullName evidence="2">Uncharacterized protein</fullName>
    </submittedName>
</protein>
<reference evidence="2" key="1">
    <citation type="submission" date="2023-07" db="EMBL/GenBank/DDBJ databases">
        <authorList>
            <consortium name="CYATHOMIX"/>
        </authorList>
    </citation>
    <scope>NUCLEOTIDE SEQUENCE</scope>
    <source>
        <strain evidence="2">N/A</strain>
    </source>
</reference>
<feature type="compositionally biased region" description="Basic and acidic residues" evidence="1">
    <location>
        <begin position="88"/>
        <end position="99"/>
    </location>
</feature>
<keyword evidence="3" id="KW-1185">Reference proteome</keyword>
<evidence type="ECO:0000256" key="1">
    <source>
        <dbReference type="SAM" id="MobiDB-lite"/>
    </source>
</evidence>